<dbReference type="PRINTS" id="PR00032">
    <property type="entry name" value="HTHARAC"/>
</dbReference>
<dbReference type="InterPro" id="IPR020449">
    <property type="entry name" value="Tscrpt_reg_AraC-type_HTH"/>
</dbReference>
<evidence type="ECO:0000256" key="2">
    <source>
        <dbReference type="ARBA" id="ARBA00023125"/>
    </source>
</evidence>
<keyword evidence="6" id="KW-1185">Reference proteome</keyword>
<dbReference type="Pfam" id="PF02311">
    <property type="entry name" value="AraC_binding"/>
    <property type="match status" value="1"/>
</dbReference>
<evidence type="ECO:0000256" key="3">
    <source>
        <dbReference type="ARBA" id="ARBA00023163"/>
    </source>
</evidence>
<sequence length="279" mass="32409">MRTHLTLPLMDPNPFLIFPESAGRYLNEPDHRAERPADSFPYFNLHYVKAGEGFVETDGRWQPVYPGDAFLYFPNQPQRYRTGEEHPWDVFWMHFYGDRLPEILTEQGFRRSVIWSTRQGDALEAQLAHLIREVDNPKLLHPSALSTAAYGVLAEFTVQAVPYRFRRSRDAQGLIRDLLPAMQDAACEPFSLESWAAKAGVTPHYFCKLFRKFTQMSPMDFVTQCRIRHAKQQLMDDLERPVGEIASLCGYPSISYFIKRFREKEGVTPAAYRQLHAFR</sequence>
<reference evidence="5" key="1">
    <citation type="submission" date="2023-04" db="EMBL/GenBank/DDBJ databases">
        <title>Comparative genomic analysis of Cohnella hashimotonis sp. nov., isolated from the International Space Station.</title>
        <authorList>
            <person name="Venkateswaran K."/>
            <person name="Simpson A."/>
        </authorList>
    </citation>
    <scope>NUCLEOTIDE SEQUENCE</scope>
    <source>
        <strain evidence="5">F6_2S_P_1</strain>
    </source>
</reference>
<keyword evidence="2" id="KW-0238">DNA-binding</keyword>
<dbReference type="Proteomes" id="UP001161691">
    <property type="component" value="Unassembled WGS sequence"/>
</dbReference>
<gene>
    <name evidence="5" type="ORF">KB449_01300</name>
</gene>
<evidence type="ECO:0000313" key="5">
    <source>
        <dbReference type="EMBL" id="MDI4643570.1"/>
    </source>
</evidence>
<dbReference type="PROSITE" id="PS00041">
    <property type="entry name" value="HTH_ARAC_FAMILY_1"/>
    <property type="match status" value="1"/>
</dbReference>
<accession>A0ABT6TB71</accession>
<feature type="domain" description="HTH araC/xylS-type" evidence="4">
    <location>
        <begin position="176"/>
        <end position="275"/>
    </location>
</feature>
<dbReference type="RefSeq" id="WP_282906625.1">
    <property type="nucleotide sequence ID" value="NZ_JAGRPV010000001.1"/>
</dbReference>
<dbReference type="InterPro" id="IPR009057">
    <property type="entry name" value="Homeodomain-like_sf"/>
</dbReference>
<dbReference type="Gene3D" id="1.10.10.60">
    <property type="entry name" value="Homeodomain-like"/>
    <property type="match status" value="2"/>
</dbReference>
<dbReference type="EMBL" id="JAGRPV010000001">
    <property type="protein sequence ID" value="MDI4643570.1"/>
    <property type="molecule type" value="Genomic_DNA"/>
</dbReference>
<evidence type="ECO:0000313" key="6">
    <source>
        <dbReference type="Proteomes" id="UP001161691"/>
    </source>
</evidence>
<evidence type="ECO:0000256" key="1">
    <source>
        <dbReference type="ARBA" id="ARBA00023015"/>
    </source>
</evidence>
<dbReference type="SUPFAM" id="SSF51215">
    <property type="entry name" value="Regulatory protein AraC"/>
    <property type="match status" value="1"/>
</dbReference>
<organism evidence="5 6">
    <name type="scientific">Cohnella hashimotonis</name>
    <dbReference type="NCBI Taxonomy" id="2826895"/>
    <lineage>
        <taxon>Bacteria</taxon>
        <taxon>Bacillati</taxon>
        <taxon>Bacillota</taxon>
        <taxon>Bacilli</taxon>
        <taxon>Bacillales</taxon>
        <taxon>Paenibacillaceae</taxon>
        <taxon>Cohnella</taxon>
    </lineage>
</organism>
<evidence type="ECO:0000259" key="4">
    <source>
        <dbReference type="PROSITE" id="PS01124"/>
    </source>
</evidence>
<name>A0ABT6TB71_9BACL</name>
<keyword evidence="3" id="KW-0804">Transcription</keyword>
<dbReference type="InterPro" id="IPR037923">
    <property type="entry name" value="HTH-like"/>
</dbReference>
<comment type="caution">
    <text evidence="5">The sequence shown here is derived from an EMBL/GenBank/DDBJ whole genome shotgun (WGS) entry which is preliminary data.</text>
</comment>
<dbReference type="InterPro" id="IPR018060">
    <property type="entry name" value="HTH_AraC"/>
</dbReference>
<dbReference type="PROSITE" id="PS01124">
    <property type="entry name" value="HTH_ARAC_FAMILY_2"/>
    <property type="match status" value="1"/>
</dbReference>
<dbReference type="Pfam" id="PF12833">
    <property type="entry name" value="HTH_18"/>
    <property type="match status" value="1"/>
</dbReference>
<dbReference type="InterPro" id="IPR003313">
    <property type="entry name" value="AraC-bd"/>
</dbReference>
<dbReference type="InterPro" id="IPR018062">
    <property type="entry name" value="HTH_AraC-typ_CS"/>
</dbReference>
<keyword evidence="1" id="KW-0805">Transcription regulation</keyword>
<protein>
    <submittedName>
        <fullName evidence="5">AraC family transcriptional regulator</fullName>
    </submittedName>
</protein>
<dbReference type="PANTHER" id="PTHR43280:SF2">
    <property type="entry name" value="HTH-TYPE TRANSCRIPTIONAL REGULATOR EXSA"/>
    <property type="match status" value="1"/>
</dbReference>
<dbReference type="Gene3D" id="2.60.120.280">
    <property type="entry name" value="Regulatory protein AraC"/>
    <property type="match status" value="1"/>
</dbReference>
<proteinExistence type="predicted"/>
<dbReference type="PANTHER" id="PTHR43280">
    <property type="entry name" value="ARAC-FAMILY TRANSCRIPTIONAL REGULATOR"/>
    <property type="match status" value="1"/>
</dbReference>
<dbReference type="SUPFAM" id="SSF46689">
    <property type="entry name" value="Homeodomain-like"/>
    <property type="match status" value="2"/>
</dbReference>
<dbReference type="SMART" id="SM00342">
    <property type="entry name" value="HTH_ARAC"/>
    <property type="match status" value="1"/>
</dbReference>